<evidence type="ECO:0000256" key="1">
    <source>
        <dbReference type="ARBA" id="ARBA00003408"/>
    </source>
</evidence>
<feature type="transmembrane region" description="Helical" evidence="13">
    <location>
        <begin position="125"/>
        <end position="145"/>
    </location>
</feature>
<dbReference type="PIRSF" id="PIRSF006603">
    <property type="entry name" value="DinF"/>
    <property type="match status" value="1"/>
</dbReference>
<keyword evidence="7" id="KW-1003">Cell membrane</keyword>
<dbReference type="GO" id="GO:0042910">
    <property type="term" value="F:xenobiotic transmembrane transporter activity"/>
    <property type="evidence" value="ECO:0007669"/>
    <property type="project" value="InterPro"/>
</dbReference>
<dbReference type="InterPro" id="IPR048279">
    <property type="entry name" value="MdtK-like"/>
</dbReference>
<keyword evidence="6" id="KW-0050">Antiport</keyword>
<evidence type="ECO:0000256" key="12">
    <source>
        <dbReference type="ARBA" id="ARBA00031636"/>
    </source>
</evidence>
<gene>
    <name evidence="14" type="ORF">CSTERLE_02040</name>
</gene>
<feature type="transmembrane region" description="Helical" evidence="13">
    <location>
        <begin position="250"/>
        <end position="270"/>
    </location>
</feature>
<accession>A0A1B1YI79</accession>
<evidence type="ECO:0000256" key="2">
    <source>
        <dbReference type="ARBA" id="ARBA00004651"/>
    </source>
</evidence>
<keyword evidence="11 13" id="KW-0472">Membrane</keyword>
<dbReference type="Proteomes" id="UP000092931">
    <property type="component" value="Chromosome"/>
</dbReference>
<evidence type="ECO:0000256" key="7">
    <source>
        <dbReference type="ARBA" id="ARBA00022475"/>
    </source>
</evidence>
<dbReference type="EMBL" id="CP014673">
    <property type="protein sequence ID" value="ANX00453.1"/>
    <property type="molecule type" value="Genomic_DNA"/>
</dbReference>
<keyword evidence="10" id="KW-0406">Ion transport</keyword>
<dbReference type="InterPro" id="IPR002528">
    <property type="entry name" value="MATE_fam"/>
</dbReference>
<dbReference type="RefSeq" id="WP_034843265.1">
    <property type="nucleotide sequence ID" value="NZ_CP014673.1"/>
</dbReference>
<keyword evidence="8 13" id="KW-0812">Transmembrane</keyword>
<proteinExistence type="inferred from homology"/>
<feature type="transmembrane region" description="Helical" evidence="13">
    <location>
        <begin position="84"/>
        <end position="105"/>
    </location>
</feature>
<feature type="transmembrane region" description="Helical" evidence="13">
    <location>
        <begin position="346"/>
        <end position="368"/>
    </location>
</feature>
<feature type="transmembrane region" description="Helical" evidence="13">
    <location>
        <begin position="276"/>
        <end position="299"/>
    </location>
</feature>
<evidence type="ECO:0000256" key="6">
    <source>
        <dbReference type="ARBA" id="ARBA00022449"/>
    </source>
</evidence>
<comment type="subcellular location">
    <subcellularLocation>
        <location evidence="2">Cell membrane</location>
        <topology evidence="2">Multi-pass membrane protein</topology>
    </subcellularLocation>
</comment>
<dbReference type="PANTHER" id="PTHR43298">
    <property type="entry name" value="MULTIDRUG RESISTANCE PROTEIN NORM-RELATED"/>
    <property type="match status" value="1"/>
</dbReference>
<evidence type="ECO:0000256" key="11">
    <source>
        <dbReference type="ARBA" id="ARBA00023136"/>
    </source>
</evidence>
<evidence type="ECO:0000256" key="9">
    <source>
        <dbReference type="ARBA" id="ARBA00022989"/>
    </source>
</evidence>
<feature type="transmembrane region" description="Helical" evidence="13">
    <location>
        <begin position="51"/>
        <end position="72"/>
    </location>
</feature>
<feature type="transmembrane region" description="Helical" evidence="13">
    <location>
        <begin position="311"/>
        <end position="334"/>
    </location>
</feature>
<dbReference type="Pfam" id="PF01554">
    <property type="entry name" value="MatE"/>
    <property type="match status" value="2"/>
</dbReference>
<evidence type="ECO:0000256" key="8">
    <source>
        <dbReference type="ARBA" id="ARBA00022692"/>
    </source>
</evidence>
<dbReference type="AlphaFoldDB" id="A0A1B1YI79"/>
<dbReference type="GO" id="GO:0006811">
    <property type="term" value="P:monoatomic ion transport"/>
    <property type="evidence" value="ECO:0007669"/>
    <property type="project" value="UniProtKB-KW"/>
</dbReference>
<comment type="function">
    <text evidence="1">Multidrug efflux pump.</text>
</comment>
<dbReference type="GO" id="GO:0005886">
    <property type="term" value="C:plasma membrane"/>
    <property type="evidence" value="ECO:0007669"/>
    <property type="project" value="UniProtKB-SubCell"/>
</dbReference>
<feature type="transmembrane region" description="Helical" evidence="13">
    <location>
        <begin position="186"/>
        <end position="206"/>
    </location>
</feature>
<feature type="transmembrane region" description="Helical" evidence="13">
    <location>
        <begin position="157"/>
        <end position="180"/>
    </location>
</feature>
<reference evidence="14 15" key="1">
    <citation type="submission" date="2016-02" db="EMBL/GenBank/DDBJ databases">
        <title>Comparison of Clostridium stercorarium subspecies using comparative genomics and transcriptomics.</title>
        <authorList>
            <person name="Schellenberg J."/>
            <person name="Thallinger G."/>
            <person name="Levin D.B."/>
            <person name="Zhang X."/>
            <person name="Alvare G."/>
            <person name="Fristensky B."/>
            <person name="Sparling R."/>
        </authorList>
    </citation>
    <scope>NUCLEOTIDE SEQUENCE [LARGE SCALE GENOMIC DNA]</scope>
    <source>
        <strain evidence="14 15">DSM 9219</strain>
    </source>
</reference>
<evidence type="ECO:0000256" key="10">
    <source>
        <dbReference type="ARBA" id="ARBA00023065"/>
    </source>
</evidence>
<keyword evidence="9 13" id="KW-1133">Transmembrane helix</keyword>
<evidence type="ECO:0000256" key="3">
    <source>
        <dbReference type="ARBA" id="ARBA00010199"/>
    </source>
</evidence>
<protein>
    <recommendedName>
        <fullName evidence="4">Probable multidrug resistance protein NorM</fullName>
    </recommendedName>
    <alternativeName>
        <fullName evidence="12">Multidrug-efflux transporter</fullName>
    </alternativeName>
</protein>
<organism evidence="14 15">
    <name type="scientific">Thermoclostridium stercorarium subsp. leptospartum DSM 9219</name>
    <dbReference type="NCBI Taxonomy" id="1346611"/>
    <lineage>
        <taxon>Bacteria</taxon>
        <taxon>Bacillati</taxon>
        <taxon>Bacillota</taxon>
        <taxon>Clostridia</taxon>
        <taxon>Eubacteriales</taxon>
        <taxon>Oscillospiraceae</taxon>
        <taxon>Thermoclostridium</taxon>
    </lineage>
</organism>
<dbReference type="GO" id="GO:0015297">
    <property type="term" value="F:antiporter activity"/>
    <property type="evidence" value="ECO:0007669"/>
    <property type="project" value="UniProtKB-KW"/>
</dbReference>
<dbReference type="CDD" id="cd13137">
    <property type="entry name" value="MATE_NorM_like"/>
    <property type="match status" value="1"/>
</dbReference>
<dbReference type="PANTHER" id="PTHR43298:SF2">
    <property type="entry name" value="FMN_FAD EXPORTER YEEO-RELATED"/>
    <property type="match status" value="1"/>
</dbReference>
<dbReference type="NCBIfam" id="TIGR00797">
    <property type="entry name" value="matE"/>
    <property type="match status" value="1"/>
</dbReference>
<comment type="similarity">
    <text evidence="3">Belongs to the multi antimicrobial extrusion (MATE) (TC 2.A.66.1) family.</text>
</comment>
<evidence type="ECO:0000313" key="14">
    <source>
        <dbReference type="EMBL" id="ANX00453.1"/>
    </source>
</evidence>
<dbReference type="InterPro" id="IPR050222">
    <property type="entry name" value="MATE_MdtK"/>
</dbReference>
<feature type="transmembrane region" description="Helical" evidence="13">
    <location>
        <begin position="380"/>
        <end position="400"/>
    </location>
</feature>
<feature type="transmembrane region" description="Helical" evidence="13">
    <location>
        <begin position="406"/>
        <end position="428"/>
    </location>
</feature>
<sequence>MFSKKEMIKLMIPLVLEQILNATVGMADTLMVSAVGESAISGVSLVDNINTLLYTLFSALCNGGAIITAHFIGSHREEDARNSAANLIFSSGVVAFILGIVALAGNKFFISLFYGSIEQNVMHYARIYFFFSAFAYVFIALYNSCSSLFRVMGITRVSLLASVMANIINICGNALFLFVFNWGVAGIALATLIAKASSAMFMVSVLTKQDRIVYLDLKKIFRPSWGMIKQIMSIGIPNGIESSLFQIGKVLVSGITAMLGTTAVAANAVAGTITNFAIIPGTAVSLAITTVVGQIAGAGDNKLAVKKARTLLLWSYLCMGITCMLLFALCPYIVSLYNLEEVTKDLALEIIKFFSIVCLLLWSPSFIIPSALRAVKEVKYTMVVSIASMWIWRILLAYVFAIHMDIGILGVWMAMGVDWLCRSICFYIRFFHGKWQNRPVLEPERENV</sequence>
<evidence type="ECO:0000256" key="13">
    <source>
        <dbReference type="SAM" id="Phobius"/>
    </source>
</evidence>
<evidence type="ECO:0000313" key="15">
    <source>
        <dbReference type="Proteomes" id="UP000092931"/>
    </source>
</evidence>
<name>A0A1B1YI79_THEST</name>
<evidence type="ECO:0000256" key="4">
    <source>
        <dbReference type="ARBA" id="ARBA00020268"/>
    </source>
</evidence>
<evidence type="ECO:0000256" key="5">
    <source>
        <dbReference type="ARBA" id="ARBA00022448"/>
    </source>
</evidence>
<keyword evidence="5" id="KW-0813">Transport</keyword>